<dbReference type="OrthoDB" id="2986513at2"/>
<organism evidence="1 2">
    <name type="scientific">Paenibacillus cellulosilyticus</name>
    <dbReference type="NCBI Taxonomy" id="375489"/>
    <lineage>
        <taxon>Bacteria</taxon>
        <taxon>Bacillati</taxon>
        <taxon>Bacillota</taxon>
        <taxon>Bacilli</taxon>
        <taxon>Bacillales</taxon>
        <taxon>Paenibacillaceae</taxon>
        <taxon>Paenibacillus</taxon>
    </lineage>
</organism>
<evidence type="ECO:0000313" key="1">
    <source>
        <dbReference type="EMBL" id="PWV97831.1"/>
    </source>
</evidence>
<sequence>MELFSISLHDAESSQRQKLHDLLVQEYTQLHNFPVTPRLEWNNESNRLTGRIDTVPEFHLVEHGPPLYRSTAAALAEYIVSELEEQLLTSIIRKQYRIEREEELATIVRFCLEMLGSIQSDPAERDPFGEADRKRRKQKVTDELELFLQDNTELNLIGFVTFRLQTYWNELRDAAEYAVDEFVMDKQYQEFISLLRYFVDLQEPKLPLVNLLHKTGHEFIVCDERLQPLEHKPVDRIVAEMVEYEMNVEDMVISTLVTIAPKQIVIHTRQPELQIIRTIESIFGLRVSVCVGCVSCHASFENRI</sequence>
<reference evidence="1 2" key="1">
    <citation type="submission" date="2018-05" db="EMBL/GenBank/DDBJ databases">
        <title>Genomic Encyclopedia of Type Strains, Phase III (KMG-III): the genomes of soil and plant-associated and newly described type strains.</title>
        <authorList>
            <person name="Whitman W."/>
        </authorList>
    </citation>
    <scope>NUCLEOTIDE SEQUENCE [LARGE SCALE GENOMIC DNA]</scope>
    <source>
        <strain evidence="1 2">CECT 5696</strain>
    </source>
</reference>
<dbReference type="AlphaFoldDB" id="A0A2V2YXZ7"/>
<protein>
    <submittedName>
        <fullName evidence="1">Putative sporulation protein YtxC</fullName>
    </submittedName>
</protein>
<accession>A0A2V2YXZ7</accession>
<keyword evidence="2" id="KW-1185">Reference proteome</keyword>
<evidence type="ECO:0000313" key="2">
    <source>
        <dbReference type="Proteomes" id="UP000246635"/>
    </source>
</evidence>
<gene>
    <name evidence="1" type="ORF">DFQ01_12017</name>
</gene>
<name>A0A2V2YXZ7_9BACL</name>
<dbReference type="EMBL" id="QGTQ01000020">
    <property type="protein sequence ID" value="PWV97831.1"/>
    <property type="molecule type" value="Genomic_DNA"/>
</dbReference>
<dbReference type="Pfam" id="PF08812">
    <property type="entry name" value="YtxC"/>
    <property type="match status" value="1"/>
</dbReference>
<dbReference type="InterPro" id="IPR014199">
    <property type="entry name" value="Spore_YtxC"/>
</dbReference>
<proteinExistence type="predicted"/>
<comment type="caution">
    <text evidence="1">The sequence shown here is derived from an EMBL/GenBank/DDBJ whole genome shotgun (WGS) entry which is preliminary data.</text>
</comment>
<dbReference type="Proteomes" id="UP000246635">
    <property type="component" value="Unassembled WGS sequence"/>
</dbReference>
<dbReference type="RefSeq" id="WP_110045807.1">
    <property type="nucleotide sequence ID" value="NZ_CP054613.1"/>
</dbReference>